<dbReference type="InterPro" id="IPR020481">
    <property type="entry name" value="Intracell_prot_inh_BsuPI"/>
</dbReference>
<sequence length="160" mass="17911">MFKTLTSILVLGFLLSLTACGQEAEAPDENESNQQGVEEMNGWQLEVQAVQESEQLRVDMLLTNKTDEVQTLIYPSSQTYELVLTDESDEEVYRFSEGMMFTMALIEEEIETGGTQKFQESISVADLEEGHYTLSAEIVGKPQNEVELPTTTIDVDITKS</sequence>
<name>A0ABU9VM04_9BACI</name>
<comment type="caution">
    <text evidence="3">The sequence shown here is derived from an EMBL/GenBank/DDBJ whole genome shotgun (WGS) entry which is preliminary data.</text>
</comment>
<organism evidence="3 4">
    <name type="scientific">Alkalicoccobacillus gibsonii</name>
    <dbReference type="NCBI Taxonomy" id="79881"/>
    <lineage>
        <taxon>Bacteria</taxon>
        <taxon>Bacillati</taxon>
        <taxon>Bacillota</taxon>
        <taxon>Bacilli</taxon>
        <taxon>Bacillales</taxon>
        <taxon>Bacillaceae</taxon>
        <taxon>Alkalicoccobacillus</taxon>
    </lineage>
</organism>
<dbReference type="Proteomes" id="UP001418796">
    <property type="component" value="Unassembled WGS sequence"/>
</dbReference>
<dbReference type="EMBL" id="JBCITK010000001">
    <property type="protein sequence ID" value="MEN0644223.1"/>
    <property type="molecule type" value="Genomic_DNA"/>
</dbReference>
<keyword evidence="4" id="KW-1185">Reference proteome</keyword>
<feature type="chain" id="PRO_5047025075" description="Intracellular proteinase inhibitor BsuPI domain-containing protein" evidence="1">
    <location>
        <begin position="22"/>
        <end position="160"/>
    </location>
</feature>
<gene>
    <name evidence="3" type="ORF">MKY91_13810</name>
</gene>
<dbReference type="RefSeq" id="WP_203090078.1">
    <property type="nucleotide sequence ID" value="NZ_JAEUZA010000004.1"/>
</dbReference>
<proteinExistence type="predicted"/>
<protein>
    <recommendedName>
        <fullName evidence="2">Intracellular proteinase inhibitor BsuPI domain-containing protein</fullName>
    </recommendedName>
</protein>
<keyword evidence="1" id="KW-0732">Signal</keyword>
<feature type="signal peptide" evidence="1">
    <location>
        <begin position="1"/>
        <end position="21"/>
    </location>
</feature>
<evidence type="ECO:0000313" key="3">
    <source>
        <dbReference type="EMBL" id="MEN0644223.1"/>
    </source>
</evidence>
<accession>A0ABU9VM04</accession>
<dbReference type="Pfam" id="PF12690">
    <property type="entry name" value="BsuPI"/>
    <property type="match status" value="1"/>
</dbReference>
<evidence type="ECO:0000313" key="4">
    <source>
        <dbReference type="Proteomes" id="UP001418796"/>
    </source>
</evidence>
<evidence type="ECO:0000259" key="2">
    <source>
        <dbReference type="Pfam" id="PF12690"/>
    </source>
</evidence>
<dbReference type="PROSITE" id="PS51257">
    <property type="entry name" value="PROKAR_LIPOPROTEIN"/>
    <property type="match status" value="1"/>
</dbReference>
<reference evidence="3 4" key="1">
    <citation type="submission" date="2024-03" db="EMBL/GenBank/DDBJ databases">
        <title>Bacilli Hybrid Assemblies.</title>
        <authorList>
            <person name="Kovac J."/>
        </authorList>
    </citation>
    <scope>NUCLEOTIDE SEQUENCE [LARGE SCALE GENOMIC DNA]</scope>
    <source>
        <strain evidence="3 4">FSL R7-0666</strain>
    </source>
</reference>
<dbReference type="Gene3D" id="2.60.40.2360">
    <property type="entry name" value="Intracellular proteinase inhibitor BsuPI"/>
    <property type="match status" value="1"/>
</dbReference>
<dbReference type="InterPro" id="IPR038144">
    <property type="entry name" value="IPI"/>
</dbReference>
<evidence type="ECO:0000256" key="1">
    <source>
        <dbReference type="SAM" id="SignalP"/>
    </source>
</evidence>
<feature type="domain" description="Intracellular proteinase inhibitor BsuPI" evidence="2">
    <location>
        <begin position="43"/>
        <end position="142"/>
    </location>
</feature>